<dbReference type="AlphaFoldDB" id="A0A251ZU38"/>
<dbReference type="Proteomes" id="UP000194946">
    <property type="component" value="Unassembled WGS sequence"/>
</dbReference>
<evidence type="ECO:0000313" key="2">
    <source>
        <dbReference type="EMBL" id="OUI78186.1"/>
    </source>
</evidence>
<gene>
    <name evidence="2" type="ORF">HK18_09045</name>
</gene>
<name>A0A251ZU38_9PROT</name>
<dbReference type="RefSeq" id="WP_086632315.1">
    <property type="nucleotide sequence ID" value="NZ_JOPB01000007.1"/>
</dbReference>
<proteinExistence type="predicted"/>
<comment type="caution">
    <text evidence="2">The sequence shown here is derived from an EMBL/GenBank/DDBJ whole genome shotgun (WGS) entry which is preliminary data.</text>
</comment>
<sequence length="136" mass="16067">MSNLISIIAIIISIISLFLAVFSYKLGVKNSKIESIKILNNHISSMNNTIKEYIDVNFEPDDQIRRDYNDLMALIELDQLLDYINQLLEKKFINADWLKSNIGIRNLLLRYNKIINDDYRLKHEKILNILEIHKEF</sequence>
<keyword evidence="1" id="KW-0812">Transmembrane</keyword>
<organism evidence="2 3">
    <name type="scientific">Commensalibacter intestini</name>
    <dbReference type="NCBI Taxonomy" id="479936"/>
    <lineage>
        <taxon>Bacteria</taxon>
        <taxon>Pseudomonadati</taxon>
        <taxon>Pseudomonadota</taxon>
        <taxon>Alphaproteobacteria</taxon>
        <taxon>Acetobacterales</taxon>
        <taxon>Acetobacteraceae</taxon>
    </lineage>
</organism>
<keyword evidence="1" id="KW-1133">Transmembrane helix</keyword>
<evidence type="ECO:0000256" key="1">
    <source>
        <dbReference type="SAM" id="Phobius"/>
    </source>
</evidence>
<reference evidence="3" key="1">
    <citation type="submission" date="2014-06" db="EMBL/GenBank/DDBJ databases">
        <authorList>
            <person name="Winans N.J."/>
            <person name="Newell P.D."/>
            <person name="Douglas A.E."/>
        </authorList>
    </citation>
    <scope>NUCLEOTIDE SEQUENCE [LARGE SCALE GENOMIC DNA]</scope>
    <source>
        <strain evidence="3">DmL_052</strain>
    </source>
</reference>
<feature type="transmembrane region" description="Helical" evidence="1">
    <location>
        <begin position="6"/>
        <end position="27"/>
    </location>
</feature>
<protein>
    <submittedName>
        <fullName evidence="2">Uncharacterized protein</fullName>
    </submittedName>
</protein>
<accession>A0A251ZU38</accession>
<evidence type="ECO:0000313" key="3">
    <source>
        <dbReference type="Proteomes" id="UP000194946"/>
    </source>
</evidence>
<dbReference type="EMBL" id="JOPB01000007">
    <property type="protein sequence ID" value="OUI78186.1"/>
    <property type="molecule type" value="Genomic_DNA"/>
</dbReference>
<keyword evidence="3" id="KW-1185">Reference proteome</keyword>
<keyword evidence="1" id="KW-0472">Membrane</keyword>